<dbReference type="InterPro" id="IPR001623">
    <property type="entry name" value="DnaJ_domain"/>
</dbReference>
<dbReference type="InterPro" id="IPR056453">
    <property type="entry name" value="HTH_DNAJC9"/>
</dbReference>
<dbReference type="InterPro" id="IPR052594">
    <property type="entry name" value="J_domain-containing_protein"/>
</dbReference>
<dbReference type="AlphaFoldDB" id="A0A0V0G7X7"/>
<dbReference type="GO" id="GO:0005634">
    <property type="term" value="C:nucleus"/>
    <property type="evidence" value="ECO:0007669"/>
    <property type="project" value="TreeGrafter"/>
</dbReference>
<feature type="compositionally biased region" description="Basic and acidic residues" evidence="3">
    <location>
        <begin position="194"/>
        <end position="210"/>
    </location>
</feature>
<proteinExistence type="predicted"/>
<dbReference type="PROSITE" id="PS50076">
    <property type="entry name" value="DNAJ_2"/>
    <property type="match status" value="1"/>
</dbReference>
<dbReference type="InterPro" id="IPR018253">
    <property type="entry name" value="DnaJ_domain_CS"/>
</dbReference>
<dbReference type="SMART" id="SM00271">
    <property type="entry name" value="DnaJ"/>
    <property type="match status" value="1"/>
</dbReference>
<dbReference type="SUPFAM" id="SSF46565">
    <property type="entry name" value="Chaperone J-domain"/>
    <property type="match status" value="1"/>
</dbReference>
<dbReference type="PANTHER" id="PTHR44144:SF1">
    <property type="entry name" value="DNAJ HOMOLOG SUBFAMILY C MEMBER 9"/>
    <property type="match status" value="1"/>
</dbReference>
<dbReference type="PRINTS" id="PR00625">
    <property type="entry name" value="JDOMAIN"/>
</dbReference>
<name>A0A0V0G7X7_TRIDM</name>
<evidence type="ECO:0000256" key="1">
    <source>
        <dbReference type="ARBA" id="ARBA00022553"/>
    </source>
</evidence>
<sequence length="270" mass="31632">MASLKEACELYFGSSDIYKILSLKKDATNEEVRKAYRKLSLTVHPDRVSDEKKDEATEKFKVLGKIHSVLSDTEKRAVYDDTGCLDDFDTAELQERDWYDYWRLLFKNVTTNDIDAYEMKYKGSETELEDLKDAYEKGQGDMDQILNRVPFTSPDDEPRLREILQKLIDDGELPNYKAFSNENPTKKRTRRRKYEQEAKRAKKVAEEMKNKNGPRKNGQEEEEEDDVDVDALKAIMLKRQEREAQAEHFFKNLEEKYGGKGRKKTGRKSK</sequence>
<accession>A0A0V0G7X7</accession>
<protein>
    <submittedName>
        <fullName evidence="5">Putative molecular chaperone dnaj superfamily protein</fullName>
    </submittedName>
</protein>
<evidence type="ECO:0000259" key="4">
    <source>
        <dbReference type="PROSITE" id="PS50076"/>
    </source>
</evidence>
<feature type="region of interest" description="Disordered" evidence="3">
    <location>
        <begin position="175"/>
        <end position="228"/>
    </location>
</feature>
<feature type="domain" description="J" evidence="4">
    <location>
        <begin position="16"/>
        <end position="83"/>
    </location>
</feature>
<dbReference type="PROSITE" id="PS00636">
    <property type="entry name" value="DNAJ_1"/>
    <property type="match status" value="1"/>
</dbReference>
<dbReference type="GO" id="GO:0005737">
    <property type="term" value="C:cytoplasm"/>
    <property type="evidence" value="ECO:0007669"/>
    <property type="project" value="TreeGrafter"/>
</dbReference>
<dbReference type="Pfam" id="PF23302">
    <property type="entry name" value="HTH_DNAJC9"/>
    <property type="match status" value="1"/>
</dbReference>
<dbReference type="CDD" id="cd06257">
    <property type="entry name" value="DnaJ"/>
    <property type="match status" value="1"/>
</dbReference>
<feature type="compositionally biased region" description="Basic and acidic residues" evidence="3">
    <location>
        <begin position="246"/>
        <end position="258"/>
    </location>
</feature>
<reference evidence="5" key="1">
    <citation type="journal article" date="2018" name="J. Proteomics">
        <title>Exploring the molecular complexity of Triatoma dimidiata sialome.</title>
        <authorList>
            <person name="Santiago P.B."/>
            <person name="de Araujo C.N."/>
            <person name="Charneau S."/>
            <person name="Bastos I.M.D."/>
            <person name="Assumpcao T.C.F."/>
            <person name="Queiroz R.M.L."/>
            <person name="Praca Y.R."/>
            <person name="Cordeiro T.M."/>
            <person name="Garcia C.H.S."/>
            <person name="da Silva I.G."/>
            <person name="Raiol T."/>
            <person name="Motta F.N."/>
            <person name="de Araujo Oliveira J.V."/>
            <person name="de Sousa M.V."/>
            <person name="Ribeiro J.M.C."/>
            <person name="de Santana J.M."/>
        </authorList>
    </citation>
    <scope>NUCLEOTIDE SEQUENCE</scope>
    <source>
        <strain evidence="5">Santander</strain>
        <tissue evidence="5">Salivary glands</tissue>
    </source>
</reference>
<dbReference type="FunFam" id="1.10.287.110:FF:000035">
    <property type="entry name" value="DnaJ homolog subfamily C member 9"/>
    <property type="match status" value="1"/>
</dbReference>
<dbReference type="Gene3D" id="1.10.287.110">
    <property type="entry name" value="DnaJ domain"/>
    <property type="match status" value="1"/>
</dbReference>
<feature type="compositionally biased region" description="Basic residues" evidence="3">
    <location>
        <begin position="259"/>
        <end position="270"/>
    </location>
</feature>
<evidence type="ECO:0000313" key="5">
    <source>
        <dbReference type="EMBL" id="JAP03546.1"/>
    </source>
</evidence>
<organism evidence="5">
    <name type="scientific">Triatoma dimidiata</name>
    <name type="common">Kissing bug</name>
    <name type="synonym">Meccus dimidiatus</name>
    <dbReference type="NCBI Taxonomy" id="72491"/>
    <lineage>
        <taxon>Eukaryota</taxon>
        <taxon>Metazoa</taxon>
        <taxon>Ecdysozoa</taxon>
        <taxon>Arthropoda</taxon>
        <taxon>Hexapoda</taxon>
        <taxon>Insecta</taxon>
        <taxon>Pterygota</taxon>
        <taxon>Neoptera</taxon>
        <taxon>Paraneoptera</taxon>
        <taxon>Hemiptera</taxon>
        <taxon>Heteroptera</taxon>
        <taxon>Panheteroptera</taxon>
        <taxon>Cimicomorpha</taxon>
        <taxon>Reduviidae</taxon>
        <taxon>Triatominae</taxon>
        <taxon>Triatoma</taxon>
    </lineage>
</organism>
<dbReference type="EMBL" id="GECL01002578">
    <property type="protein sequence ID" value="JAP03546.1"/>
    <property type="molecule type" value="Transcribed_RNA"/>
</dbReference>
<dbReference type="PANTHER" id="PTHR44144">
    <property type="entry name" value="DNAJ HOMOLOG SUBFAMILY C MEMBER 9"/>
    <property type="match status" value="1"/>
</dbReference>
<keyword evidence="2" id="KW-0175">Coiled coil</keyword>
<keyword evidence="1" id="KW-0597">Phosphoprotein</keyword>
<dbReference type="Pfam" id="PF00226">
    <property type="entry name" value="DnaJ"/>
    <property type="match status" value="1"/>
</dbReference>
<evidence type="ECO:0000256" key="2">
    <source>
        <dbReference type="SAM" id="Coils"/>
    </source>
</evidence>
<dbReference type="InterPro" id="IPR036869">
    <property type="entry name" value="J_dom_sf"/>
</dbReference>
<evidence type="ECO:0000256" key="3">
    <source>
        <dbReference type="SAM" id="MobiDB-lite"/>
    </source>
</evidence>
<feature type="coiled-coil region" evidence="2">
    <location>
        <begin position="114"/>
        <end position="148"/>
    </location>
</feature>
<feature type="region of interest" description="Disordered" evidence="3">
    <location>
        <begin position="246"/>
        <end position="270"/>
    </location>
</feature>
<dbReference type="GO" id="GO:0031072">
    <property type="term" value="F:heat shock protein binding"/>
    <property type="evidence" value="ECO:0007669"/>
    <property type="project" value="TreeGrafter"/>
</dbReference>